<dbReference type="SMART" id="SM00179">
    <property type="entry name" value="EGF_CA"/>
    <property type="match status" value="5"/>
</dbReference>
<feature type="domain" description="EGF-like" evidence="24">
    <location>
        <begin position="99"/>
        <end position="136"/>
    </location>
</feature>
<dbReference type="InterPro" id="IPR011656">
    <property type="entry name" value="Notch_NODP_dom"/>
</dbReference>
<feature type="signal peptide" evidence="23">
    <location>
        <begin position="1"/>
        <end position="31"/>
    </location>
</feature>
<dbReference type="InterPro" id="IPR000742">
    <property type="entry name" value="EGF"/>
</dbReference>
<feature type="domain" description="EGF-like" evidence="24">
    <location>
        <begin position="216"/>
        <end position="252"/>
    </location>
</feature>
<dbReference type="PROSITE" id="PS50297">
    <property type="entry name" value="ANK_REP_REGION"/>
    <property type="match status" value="2"/>
</dbReference>
<dbReference type="GO" id="GO:0005634">
    <property type="term" value="C:nucleus"/>
    <property type="evidence" value="ECO:0007669"/>
    <property type="project" value="UniProtKB-SubCell"/>
</dbReference>
<feature type="domain" description="LNR" evidence="25">
    <location>
        <begin position="413"/>
        <end position="449"/>
    </location>
</feature>
<evidence type="ECO:0000313" key="26">
    <source>
        <dbReference type="EMBL" id="GMR31741.1"/>
    </source>
</evidence>
<evidence type="ECO:0000256" key="5">
    <source>
        <dbReference type="ARBA" id="ARBA00022536"/>
    </source>
</evidence>
<dbReference type="GO" id="GO:0005509">
    <property type="term" value="F:calcium ion binding"/>
    <property type="evidence" value="ECO:0007669"/>
    <property type="project" value="InterPro"/>
</dbReference>
<keyword evidence="27" id="KW-1185">Reference proteome</keyword>
<keyword evidence="19" id="KW-0539">Nucleus</keyword>
<dbReference type="GO" id="GO:0007219">
    <property type="term" value="P:Notch signaling pathway"/>
    <property type="evidence" value="ECO:0007669"/>
    <property type="project" value="UniProtKB-KW"/>
</dbReference>
<feature type="domain" description="LNR" evidence="25">
    <location>
        <begin position="453"/>
        <end position="490"/>
    </location>
</feature>
<dbReference type="SMART" id="SM00004">
    <property type="entry name" value="NL"/>
    <property type="match status" value="2"/>
</dbReference>
<keyword evidence="5 21" id="KW-0245">EGF-like domain</keyword>
<evidence type="ECO:0000256" key="15">
    <source>
        <dbReference type="ARBA" id="ARBA00023157"/>
    </source>
</evidence>
<keyword evidence="7 23" id="KW-0732">Signal</keyword>
<feature type="compositionally biased region" description="Polar residues" evidence="22">
    <location>
        <begin position="1016"/>
        <end position="1025"/>
    </location>
</feature>
<keyword evidence="6" id="KW-0812">Transmembrane</keyword>
<dbReference type="PROSITE" id="PS00010">
    <property type="entry name" value="ASX_HYDROXYL"/>
    <property type="match status" value="4"/>
</dbReference>
<keyword evidence="15 21" id="KW-1015">Disulfide bond</keyword>
<dbReference type="InterPro" id="IPR035993">
    <property type="entry name" value="Notch-like_dom_sf"/>
</dbReference>
<evidence type="ECO:0000256" key="6">
    <source>
        <dbReference type="ARBA" id="ARBA00022692"/>
    </source>
</evidence>
<feature type="compositionally biased region" description="Low complexity" evidence="22">
    <location>
        <begin position="1094"/>
        <end position="1111"/>
    </location>
</feature>
<evidence type="ECO:0000256" key="17">
    <source>
        <dbReference type="ARBA" id="ARBA00023163"/>
    </source>
</evidence>
<evidence type="ECO:0000256" key="20">
    <source>
        <dbReference type="PROSITE-ProRule" id="PRU00023"/>
    </source>
</evidence>
<dbReference type="Pfam" id="PF06816">
    <property type="entry name" value="NOD"/>
    <property type="match status" value="1"/>
</dbReference>
<dbReference type="SMART" id="SM00248">
    <property type="entry name" value="ANK"/>
    <property type="match status" value="6"/>
</dbReference>
<keyword evidence="11" id="KW-1133">Transmembrane helix</keyword>
<dbReference type="InterPro" id="IPR002110">
    <property type="entry name" value="Ankyrin_rpt"/>
</dbReference>
<comment type="caution">
    <text evidence="26">The sequence shown here is derived from an EMBL/GenBank/DDBJ whole genome shotgun (WGS) entry which is preliminary data.</text>
</comment>
<evidence type="ECO:0000256" key="14">
    <source>
        <dbReference type="ARBA" id="ARBA00023136"/>
    </source>
</evidence>
<keyword evidence="4" id="KW-1003">Cell membrane</keyword>
<dbReference type="InterPro" id="IPR051022">
    <property type="entry name" value="Notch_Cell-Fate_Det"/>
</dbReference>
<comment type="subcellular location">
    <subcellularLocation>
        <location evidence="2">Cell membrane</location>
        <topology evidence="2">Single-pass type I membrane protein</topology>
    </subcellularLocation>
    <subcellularLocation>
        <location evidence="1">Nucleus</location>
    </subcellularLocation>
</comment>
<feature type="disulfide bond" evidence="21">
    <location>
        <begin position="387"/>
        <end position="396"/>
    </location>
</feature>
<feature type="compositionally biased region" description="Low complexity" evidence="22">
    <location>
        <begin position="1126"/>
        <end position="1144"/>
    </location>
</feature>
<dbReference type="PROSITE" id="PS50088">
    <property type="entry name" value="ANK_REPEAT"/>
    <property type="match status" value="3"/>
</dbReference>
<evidence type="ECO:0000256" key="9">
    <source>
        <dbReference type="ARBA" id="ARBA00022782"/>
    </source>
</evidence>
<feature type="domain" description="EGF-like" evidence="24">
    <location>
        <begin position="177"/>
        <end position="214"/>
    </location>
</feature>
<proteinExistence type="predicted"/>
<dbReference type="Pfam" id="PF00008">
    <property type="entry name" value="EGF"/>
    <property type="match status" value="2"/>
</dbReference>
<evidence type="ECO:0000256" key="23">
    <source>
        <dbReference type="SAM" id="SignalP"/>
    </source>
</evidence>
<evidence type="ECO:0000259" key="25">
    <source>
        <dbReference type="PROSITE" id="PS50258"/>
    </source>
</evidence>
<gene>
    <name evidence="26" type="ORF">PMAYCL1PPCAC_01936</name>
</gene>
<dbReference type="InterPro" id="IPR036770">
    <property type="entry name" value="Ankyrin_rpt-contain_sf"/>
</dbReference>
<evidence type="ECO:0000256" key="11">
    <source>
        <dbReference type="ARBA" id="ARBA00022989"/>
    </source>
</evidence>
<dbReference type="SUPFAM" id="SSF57196">
    <property type="entry name" value="EGF/Laminin"/>
    <property type="match status" value="5"/>
</dbReference>
<evidence type="ECO:0000256" key="7">
    <source>
        <dbReference type="ARBA" id="ARBA00022729"/>
    </source>
</evidence>
<feature type="disulfide bond" evidence="21">
    <location>
        <begin position="242"/>
        <end position="251"/>
    </location>
</feature>
<keyword evidence="13 20" id="KW-0040">ANK repeat</keyword>
<dbReference type="Pfam" id="PF07684">
    <property type="entry name" value="NODP"/>
    <property type="match status" value="1"/>
</dbReference>
<keyword evidence="16" id="KW-0010">Activator</keyword>
<evidence type="ECO:0000256" key="16">
    <source>
        <dbReference type="ARBA" id="ARBA00023159"/>
    </source>
</evidence>
<evidence type="ECO:0000256" key="2">
    <source>
        <dbReference type="ARBA" id="ARBA00004251"/>
    </source>
</evidence>
<feature type="domain" description="EGF-like" evidence="24">
    <location>
        <begin position="142"/>
        <end position="175"/>
    </location>
</feature>
<feature type="domain" description="EGF-like" evidence="24">
    <location>
        <begin position="358"/>
        <end position="397"/>
    </location>
</feature>
<dbReference type="Gene3D" id="1.25.40.20">
    <property type="entry name" value="Ankyrin repeat-containing domain"/>
    <property type="match status" value="1"/>
</dbReference>
<dbReference type="Proteomes" id="UP001328107">
    <property type="component" value="Unassembled WGS sequence"/>
</dbReference>
<dbReference type="InterPro" id="IPR013032">
    <property type="entry name" value="EGF-like_CS"/>
</dbReference>
<feature type="domain" description="EGF-like" evidence="24">
    <location>
        <begin position="286"/>
        <end position="322"/>
    </location>
</feature>
<evidence type="ECO:0000256" key="18">
    <source>
        <dbReference type="ARBA" id="ARBA00023180"/>
    </source>
</evidence>
<sequence length="1171" mass="127918">DQEKESRRAKSFLFPTMKFLLLFALLARAHSNLISGRCSSDSCENNADCVQFEPNRFYCQCIDAHHFGLRCELKKCLEGESSPLCESTERCIGPNCPSSDDVCERDRPCLNGGICSNTGVSFSCSCPSGFTGAQCELRQSCSISLHSADRCLNSGYCSPEGDCICPTGWSGARCEVDINECQERNPCENFGTCVNRRGSYMCVCLDGYEGARCERDTDNCVGHQCSPGSICVDGVDSYSCQCQEGKGGVYCNETLACRPDTCVNGYCIDSKCKCDSGWTGDRCDEDIDECLLSPCAEGSTCLNKNGSFECICPEGRRGLRCEADTCSSHRECLNGGRCVGGECRCKRGFAGPSCQLRYSDPCSTASCTENRVCSRNSSEILGYSCDCPRGFGGRLCTIPTNCSSADKTDSTRCSLSGCARLAGNGVCNPECNHFACGFDGGDCSAGTVPFSRCPDASFCARGFKDGKCDQKCNNENCLFDGFDCAGPEPEERRSGTMTEITLIVLVKPVTFLRKVDDFLKSLAERLRTSVIVKKTEGEMDVFEWNNKEGEGRRVGFGSRTDARFEYSRRTKRSVHEGEILYGTLVVIQVDLSECSRECFSDANAVALFIGATEAKEPLNPTMPIHNALIVKTERSEPTEKSSHIVAVICLVALFLSLVIVALKSTKRRHIIEAPVWIPPCKEAARESANNYYSSGILGMNGYQGFQSFGEPSSKMPAPVFKRPPAPIEMPASSPLEMAAAGEERITPQMRQFVSQLGRYERTALHWLGSNTVKSSSDLESDCILLISFGVDVNAQDMEGNTALHYACANGNVCLVRRLLAGGADPSIDNELDLTPLHVAAQHADDVCMKMLIDHPFYKDPTKFDVVDLEDRTPLMLYAANSCLSIKGAELLLKAKADINYAGDKKRSHFYKGRTALHHAAQSNRDNGSMIKFLVDNNSNKDAQDFEEATPLWLAVNANNLVAVDELLKAGASLDFADQKERTPEGLAYEKGYQQMSKRLEVARLRQPIIGLSSYSTFPTRSTTIQPPRIMKKPIIKKFKSPTPSSEGTPSPPGLKASTSSGPSCLDSPHSDQGRLSANSSSSIGSPAYTPSYTQPSLHPMQQPQLQQLQPSPMRPSPPYDNHDPHSFYPSLSLPPLSLNQPPASAYSNESYVHHPQYAQYNPPACAYQNQQ</sequence>
<dbReference type="PROSITE" id="PS01186">
    <property type="entry name" value="EGF_2"/>
    <property type="match status" value="5"/>
</dbReference>
<feature type="domain" description="EGF-like" evidence="24">
    <location>
        <begin position="34"/>
        <end position="72"/>
    </location>
</feature>
<keyword evidence="10" id="KW-0914">Notch signaling pathway</keyword>
<evidence type="ECO:0000256" key="8">
    <source>
        <dbReference type="ARBA" id="ARBA00022737"/>
    </source>
</evidence>
<dbReference type="InterPro" id="IPR018097">
    <property type="entry name" value="EGF_Ca-bd_CS"/>
</dbReference>
<dbReference type="PRINTS" id="PR01983">
    <property type="entry name" value="NOTCH"/>
</dbReference>
<keyword evidence="12" id="KW-0805">Transcription regulation</keyword>
<dbReference type="SMART" id="SM01339">
    <property type="entry name" value="NODP"/>
    <property type="match status" value="1"/>
</dbReference>
<feature type="disulfide bond" evidence="21">
    <location>
        <begin position="204"/>
        <end position="213"/>
    </location>
</feature>
<feature type="non-terminal residue" evidence="26">
    <location>
        <position position="1"/>
    </location>
</feature>
<dbReference type="SMART" id="SM00181">
    <property type="entry name" value="EGF"/>
    <property type="match status" value="10"/>
</dbReference>
<feature type="disulfide bond" evidence="21">
    <location>
        <begin position="165"/>
        <end position="174"/>
    </location>
</feature>
<dbReference type="InterPro" id="IPR049883">
    <property type="entry name" value="NOTCH1_EGF-like"/>
</dbReference>
<feature type="compositionally biased region" description="Basic residues" evidence="22">
    <location>
        <begin position="1029"/>
        <end position="1039"/>
    </location>
</feature>
<feature type="compositionally biased region" description="Low complexity" evidence="22">
    <location>
        <begin position="1076"/>
        <end position="1085"/>
    </location>
</feature>
<dbReference type="SUPFAM" id="SSF48403">
    <property type="entry name" value="Ankyrin repeat"/>
    <property type="match status" value="1"/>
</dbReference>
<dbReference type="EMBL" id="BTRK01000001">
    <property type="protein sequence ID" value="GMR31741.1"/>
    <property type="molecule type" value="Genomic_DNA"/>
</dbReference>
<evidence type="ECO:0000256" key="4">
    <source>
        <dbReference type="ARBA" id="ARBA00022475"/>
    </source>
</evidence>
<accession>A0AAN4Z0V1</accession>
<dbReference type="PANTHER" id="PTHR24049">
    <property type="entry name" value="CRUMBS FAMILY MEMBER"/>
    <property type="match status" value="1"/>
</dbReference>
<reference evidence="27" key="1">
    <citation type="submission" date="2022-10" db="EMBL/GenBank/DDBJ databases">
        <title>Genome assembly of Pristionchus species.</title>
        <authorList>
            <person name="Yoshida K."/>
            <person name="Sommer R.J."/>
        </authorList>
    </citation>
    <scope>NUCLEOTIDE SEQUENCE [LARGE SCALE GENOMIC DNA]</scope>
    <source>
        <strain evidence="27">RS5460</strain>
    </source>
</reference>
<dbReference type="InterPro" id="IPR001881">
    <property type="entry name" value="EGF-like_Ca-bd_dom"/>
</dbReference>
<evidence type="ECO:0000256" key="13">
    <source>
        <dbReference type="ARBA" id="ARBA00023043"/>
    </source>
</evidence>
<dbReference type="PRINTS" id="PR01452">
    <property type="entry name" value="LNOTCHREPEAT"/>
</dbReference>
<dbReference type="AlphaFoldDB" id="A0AAN4Z0V1"/>
<keyword evidence="18" id="KW-0325">Glycoprotein</keyword>
<evidence type="ECO:0000259" key="24">
    <source>
        <dbReference type="PROSITE" id="PS50026"/>
    </source>
</evidence>
<evidence type="ECO:0000256" key="10">
    <source>
        <dbReference type="ARBA" id="ARBA00022976"/>
    </source>
</evidence>
<evidence type="ECO:0000256" key="19">
    <source>
        <dbReference type="ARBA" id="ARBA00023242"/>
    </source>
</evidence>
<evidence type="ECO:0000256" key="3">
    <source>
        <dbReference type="ARBA" id="ARBA00022473"/>
    </source>
</evidence>
<dbReference type="InterPro" id="IPR010660">
    <property type="entry name" value="Notch_NOD_dom"/>
</dbReference>
<dbReference type="SUPFAM" id="SSF90193">
    <property type="entry name" value="Notch domain"/>
    <property type="match status" value="2"/>
</dbReference>
<keyword evidence="9" id="KW-0221">Differentiation</keyword>
<keyword evidence="17" id="KW-0804">Transcription</keyword>
<dbReference type="Gene3D" id="3.30.300.320">
    <property type="match status" value="1"/>
</dbReference>
<organism evidence="26 27">
    <name type="scientific">Pristionchus mayeri</name>
    <dbReference type="NCBI Taxonomy" id="1317129"/>
    <lineage>
        <taxon>Eukaryota</taxon>
        <taxon>Metazoa</taxon>
        <taxon>Ecdysozoa</taxon>
        <taxon>Nematoda</taxon>
        <taxon>Chromadorea</taxon>
        <taxon>Rhabditida</taxon>
        <taxon>Rhabditina</taxon>
        <taxon>Diplogasteromorpha</taxon>
        <taxon>Diplogasteroidea</taxon>
        <taxon>Neodiplogasteridae</taxon>
        <taxon>Pristionchus</taxon>
    </lineage>
</organism>
<dbReference type="PROSITE" id="PS00022">
    <property type="entry name" value="EGF_1"/>
    <property type="match status" value="7"/>
</dbReference>
<feature type="repeat" description="ANK" evidence="20">
    <location>
        <begin position="798"/>
        <end position="830"/>
    </location>
</feature>
<feature type="repeat" description="ANK" evidence="20">
    <location>
        <begin position="946"/>
        <end position="978"/>
    </location>
</feature>
<dbReference type="Pfam" id="PF07645">
    <property type="entry name" value="EGF_CA"/>
    <property type="match status" value="1"/>
</dbReference>
<dbReference type="FunFam" id="2.10.25.10:FF:000472">
    <property type="entry name" value="Uncharacterized protein, isoform A"/>
    <property type="match status" value="1"/>
</dbReference>
<dbReference type="PROSITE" id="PS50026">
    <property type="entry name" value="EGF_3"/>
    <property type="match status" value="7"/>
</dbReference>
<name>A0AAN4Z0V1_9BILA</name>
<evidence type="ECO:0000256" key="21">
    <source>
        <dbReference type="PROSITE-ProRule" id="PRU00076"/>
    </source>
</evidence>
<dbReference type="Gene3D" id="3.30.70.3310">
    <property type="match status" value="1"/>
</dbReference>
<evidence type="ECO:0008006" key="28">
    <source>
        <dbReference type="Google" id="ProtNLM"/>
    </source>
</evidence>
<dbReference type="CDD" id="cd00054">
    <property type="entry name" value="EGF_CA"/>
    <property type="match status" value="5"/>
</dbReference>
<dbReference type="PROSITE" id="PS01187">
    <property type="entry name" value="EGF_CA"/>
    <property type="match status" value="2"/>
</dbReference>
<evidence type="ECO:0000313" key="27">
    <source>
        <dbReference type="Proteomes" id="UP001328107"/>
    </source>
</evidence>
<dbReference type="FunFam" id="2.10.25.10:FF:000125">
    <property type="entry name" value="Neurogenic locus notch protein-like"/>
    <property type="match status" value="1"/>
</dbReference>
<dbReference type="Pfam" id="PF12661">
    <property type="entry name" value="hEGF"/>
    <property type="match status" value="2"/>
</dbReference>
<dbReference type="FunFam" id="2.10.25.10:FF:000294">
    <property type="entry name" value="Delta-like protein"/>
    <property type="match status" value="1"/>
</dbReference>
<feature type="repeat" description="ANK" evidence="20">
    <location>
        <begin position="911"/>
        <end position="945"/>
    </location>
</feature>
<evidence type="ECO:0000256" key="22">
    <source>
        <dbReference type="SAM" id="MobiDB-lite"/>
    </source>
</evidence>
<dbReference type="GO" id="GO:0005886">
    <property type="term" value="C:plasma membrane"/>
    <property type="evidence" value="ECO:0007669"/>
    <property type="project" value="UniProtKB-SubCell"/>
</dbReference>
<dbReference type="InterPro" id="IPR000800">
    <property type="entry name" value="Notch_dom"/>
</dbReference>
<keyword evidence="8" id="KW-0677">Repeat</keyword>
<dbReference type="PROSITE" id="PS50258">
    <property type="entry name" value="LNR"/>
    <property type="match status" value="2"/>
</dbReference>
<dbReference type="Pfam" id="PF12796">
    <property type="entry name" value="Ank_2"/>
    <property type="match status" value="2"/>
</dbReference>
<dbReference type="InterPro" id="IPR000152">
    <property type="entry name" value="EGF-type_Asp/Asn_hydroxyl_site"/>
</dbReference>
<keyword evidence="14" id="KW-0472">Membrane</keyword>
<comment type="caution">
    <text evidence="21">Lacks conserved residue(s) required for the propagation of feature annotation.</text>
</comment>
<feature type="disulfide bond" evidence="21">
    <location>
        <begin position="126"/>
        <end position="135"/>
    </location>
</feature>
<feature type="region of interest" description="Disordered" evidence="22">
    <location>
        <begin position="1016"/>
        <end position="1150"/>
    </location>
</feature>
<feature type="chain" id="PRO_5043038383" description="Glp-1" evidence="23">
    <location>
        <begin position="32"/>
        <end position="1171"/>
    </location>
</feature>
<feature type="disulfide bond" evidence="21">
    <location>
        <begin position="312"/>
        <end position="321"/>
    </location>
</feature>
<keyword evidence="3" id="KW-0217">Developmental protein</keyword>
<protein>
    <recommendedName>
        <fullName evidence="28">Glp-1</fullName>
    </recommendedName>
</protein>
<dbReference type="GO" id="GO:0030154">
    <property type="term" value="P:cell differentiation"/>
    <property type="evidence" value="ECO:0007669"/>
    <property type="project" value="UniProtKB-KW"/>
</dbReference>
<dbReference type="Gene3D" id="2.10.25.10">
    <property type="entry name" value="Laminin"/>
    <property type="match status" value="6"/>
</dbReference>
<dbReference type="PANTHER" id="PTHR24049:SF22">
    <property type="entry name" value="DROSOPHILA CRUMBS HOMOLOG"/>
    <property type="match status" value="1"/>
</dbReference>
<dbReference type="Pfam" id="PF00066">
    <property type="entry name" value="Notch"/>
    <property type="match status" value="2"/>
</dbReference>
<evidence type="ECO:0000256" key="12">
    <source>
        <dbReference type="ARBA" id="ARBA00023015"/>
    </source>
</evidence>
<evidence type="ECO:0000256" key="1">
    <source>
        <dbReference type="ARBA" id="ARBA00004123"/>
    </source>
</evidence>